<organism evidence="2 3">
    <name type="scientific">Ceratotherium simum simum</name>
    <name type="common">Southern white rhinoceros</name>
    <dbReference type="NCBI Taxonomy" id="73337"/>
    <lineage>
        <taxon>Eukaryota</taxon>
        <taxon>Metazoa</taxon>
        <taxon>Chordata</taxon>
        <taxon>Craniata</taxon>
        <taxon>Vertebrata</taxon>
        <taxon>Euteleostomi</taxon>
        <taxon>Mammalia</taxon>
        <taxon>Eutheria</taxon>
        <taxon>Laurasiatheria</taxon>
        <taxon>Perissodactyla</taxon>
        <taxon>Rhinocerotidae</taxon>
        <taxon>Ceratotherium</taxon>
    </lineage>
</organism>
<feature type="compositionally biased region" description="Polar residues" evidence="1">
    <location>
        <begin position="1"/>
        <end position="14"/>
    </location>
</feature>
<evidence type="ECO:0000313" key="2">
    <source>
        <dbReference type="Proteomes" id="UP000694910"/>
    </source>
</evidence>
<feature type="region of interest" description="Disordered" evidence="1">
    <location>
        <begin position="291"/>
        <end position="313"/>
    </location>
</feature>
<feature type="compositionally biased region" description="Basic and acidic residues" evidence="1">
    <location>
        <begin position="25"/>
        <end position="37"/>
    </location>
</feature>
<evidence type="ECO:0000256" key="1">
    <source>
        <dbReference type="SAM" id="MobiDB-lite"/>
    </source>
</evidence>
<dbReference type="GeneID" id="101390670"/>
<dbReference type="Proteomes" id="UP000694910">
    <property type="component" value="Unplaced"/>
</dbReference>
<feature type="compositionally biased region" description="Basic and acidic residues" evidence="1">
    <location>
        <begin position="51"/>
        <end position="73"/>
    </location>
</feature>
<proteinExistence type="predicted"/>
<feature type="region of interest" description="Disordered" evidence="1">
    <location>
        <begin position="1"/>
        <end position="90"/>
    </location>
</feature>
<dbReference type="RefSeq" id="XP_014644884.1">
    <property type="nucleotide sequence ID" value="XM_014789398.1"/>
</dbReference>
<reference evidence="3" key="1">
    <citation type="submission" date="2025-08" db="UniProtKB">
        <authorList>
            <consortium name="RefSeq"/>
        </authorList>
    </citation>
    <scope>IDENTIFICATION</scope>
</reference>
<protein>
    <submittedName>
        <fullName evidence="3">Uncharacterized protein LOC101390670</fullName>
    </submittedName>
</protein>
<keyword evidence="2" id="KW-1185">Reference proteome</keyword>
<evidence type="ECO:0000313" key="3">
    <source>
        <dbReference type="RefSeq" id="XP_014644884.1"/>
    </source>
</evidence>
<gene>
    <name evidence="3" type="primary">LOC101390670</name>
</gene>
<sequence length="313" mass="35178">MSHLTNWKVSQVSKSLMPYDNVRVPCDRKKENKKQEDLPEDQPSPHGQMLQKEEGAQITKDKRKETGDDKAAEEGPSLSKTDPRKDTKASFGINPRFVPVYSLQKTSELGQMNLILQTDSSVVVKQHGLGKKLALCMDSIAWHFSPRLLGTDWKLPIPPGPVYPLLISSLSITKAVGRSWELSPQIAKSFRMQDVHMAHLPQQGPFQHFMDTKAKKRLAGRKERHSRYGDVSVHKCYQFGQIFSPFQALATTVSKLFFCIIAQSGLLNLVHFISTPKSEESQHVRPPVIHSQLNSVPRNPGHELSLSSSSHPF</sequence>
<accession>A0ABM1CZA3</accession>
<name>A0ABM1CZA3_CERSS</name>